<evidence type="ECO:0000256" key="1">
    <source>
        <dbReference type="SAM" id="MobiDB-lite"/>
    </source>
</evidence>
<dbReference type="EMBL" id="CP060436">
    <property type="protein sequence ID" value="QPM89100.1"/>
    <property type="molecule type" value="Genomic_DNA"/>
</dbReference>
<evidence type="ECO:0000313" key="4">
    <source>
        <dbReference type="Proteomes" id="UP000283786"/>
    </source>
</evidence>
<accession>A0A418SKA8</accession>
<keyword evidence="2" id="KW-0472">Membrane</keyword>
<name>A0A418SKA8_9RHOB</name>
<gene>
    <name evidence="3" type="ORF">PSAL_003100</name>
</gene>
<dbReference type="KEGG" id="palw:PSAL_003100"/>
<feature type="region of interest" description="Disordered" evidence="1">
    <location>
        <begin position="127"/>
        <end position="156"/>
    </location>
</feature>
<protein>
    <submittedName>
        <fullName evidence="3">Uncharacterized protein</fullName>
    </submittedName>
</protein>
<proteinExistence type="predicted"/>
<keyword evidence="2" id="KW-0812">Transmembrane</keyword>
<dbReference type="Proteomes" id="UP000283786">
    <property type="component" value="Chromosome"/>
</dbReference>
<organism evidence="3 4">
    <name type="scientific">Pseudooceanicola algae</name>
    <dbReference type="NCBI Taxonomy" id="1537215"/>
    <lineage>
        <taxon>Bacteria</taxon>
        <taxon>Pseudomonadati</taxon>
        <taxon>Pseudomonadota</taxon>
        <taxon>Alphaproteobacteria</taxon>
        <taxon>Rhodobacterales</taxon>
        <taxon>Paracoccaceae</taxon>
        <taxon>Pseudooceanicola</taxon>
    </lineage>
</organism>
<dbReference type="AlphaFoldDB" id="A0A418SKA8"/>
<keyword evidence="2" id="KW-1133">Transmembrane helix</keyword>
<feature type="transmembrane region" description="Helical" evidence="2">
    <location>
        <begin position="64"/>
        <end position="84"/>
    </location>
</feature>
<sequence>MPLPGAAKQDMPDPVDPENVQDPSRQPVGTAARSSLRQPLRQPPRPGPVFLARRSYRQRRLGDAARLLPVLGIIFLVGVPLLWPQGAAAGLPTSRAIIYIFGVWALLALATALCLHWSRDLPDTFDADPNDGLQDTGERPGAVPGAAASIPEAPRR</sequence>
<evidence type="ECO:0000256" key="2">
    <source>
        <dbReference type="SAM" id="Phobius"/>
    </source>
</evidence>
<keyword evidence="4" id="KW-1185">Reference proteome</keyword>
<feature type="region of interest" description="Disordered" evidence="1">
    <location>
        <begin position="1"/>
        <end position="49"/>
    </location>
</feature>
<evidence type="ECO:0000313" key="3">
    <source>
        <dbReference type="EMBL" id="QPM89100.1"/>
    </source>
</evidence>
<reference evidence="3 4" key="1">
    <citation type="submission" date="2020-08" db="EMBL/GenBank/DDBJ databases">
        <title>Genome sequence of Rhodobacteraceae bacterium Lw-13e.</title>
        <authorList>
            <person name="Poehlein A."/>
            <person name="Wolter L."/>
            <person name="Daniel R."/>
            <person name="Brinkhoff T."/>
        </authorList>
    </citation>
    <scope>NUCLEOTIDE SEQUENCE [LARGE SCALE GENOMIC DNA]</scope>
    <source>
        <strain evidence="3 4">Lw-13e</strain>
    </source>
</reference>
<feature type="transmembrane region" description="Helical" evidence="2">
    <location>
        <begin position="96"/>
        <end position="115"/>
    </location>
</feature>